<feature type="domain" description="Amidohydrolase 3" evidence="2">
    <location>
        <begin position="86"/>
        <end position="574"/>
    </location>
</feature>
<dbReference type="Gene3D" id="3.20.20.140">
    <property type="entry name" value="Metal-dependent hydrolases"/>
    <property type="match status" value="1"/>
</dbReference>
<dbReference type="Gene3D" id="2.30.40.10">
    <property type="entry name" value="Urease, subunit C, domain 1"/>
    <property type="match status" value="1"/>
</dbReference>
<sequence length="583" mass="62369">MYRSKVFVVVTALAFSCAASCTPHVKIQEQPLTMAPEPADTIFVGGHILTMDPKLPTVEAVAVRGSGIMVVGKREEAMKRRGVDTKVVDLQGKTLLPGFIDAHGSITNVATRLDHVNLSPPPLGTVRSIADIQSELRKAMAARPVLPGRWLVGDGYDQSQLVDKRAPTREELDAVSKDVPIALVHATRTEMTANSAALAAAKITAGTPDPPGGTIVRRAGSQEPTGIVQQRAVITLRTAMPEVPMDERLAMLDRAQDLYASFGVTTAKDGGTTTADMALFNHAVLAGRLKIDVVAYPIAEEAERASVAQSLGVYRGNFKVGGFELVVDGSLPTQTAFLNEPYATPPEGKGTDYRGMPALTDPVLANYLRTAFSRRLQVVAHVTGDAAADRFLDAVAAASKFVPKTFDHRPVLVGGQVLTEAQLARMKELSVTPSFFAAETYFWGDFDRTVLGSERANRLVPAQSALQHGLRVTFANESPIAPPDILGAMWAATARITRSGETLGAEQRVSIDAALRAVTVEAAWQSREEDRKGMLKPDLAADFVILSANPLEVGPDALKNIAVVETIKGGKTIYQRGQAAPKR</sequence>
<evidence type="ECO:0000259" key="2">
    <source>
        <dbReference type="Pfam" id="PF07969"/>
    </source>
</evidence>
<keyword evidence="1" id="KW-0732">Signal</keyword>
<proteinExistence type="predicted"/>
<reference evidence="3 4" key="1">
    <citation type="submission" date="2015-08" db="EMBL/GenBank/DDBJ databases">
        <authorList>
            <person name="Babu N.S."/>
            <person name="Beckwith C.J."/>
            <person name="Beseler K.G."/>
            <person name="Brison A."/>
            <person name="Carone J.V."/>
            <person name="Caskin T.P."/>
            <person name="Diamond M."/>
            <person name="Durham M.E."/>
            <person name="Foxe J.M."/>
            <person name="Go M."/>
            <person name="Henderson B.A."/>
            <person name="Jones I.B."/>
            <person name="McGettigan J.A."/>
            <person name="Micheletti S.J."/>
            <person name="Nasrallah M.E."/>
            <person name="Ortiz D."/>
            <person name="Piller C.R."/>
            <person name="Privatt S.R."/>
            <person name="Schneider S.L."/>
            <person name="Sharp S."/>
            <person name="Smith T.C."/>
            <person name="Stanton J.D."/>
            <person name="Ullery H.E."/>
            <person name="Wilson R.J."/>
            <person name="Serrano M.G."/>
            <person name="Buck G."/>
            <person name="Lee V."/>
            <person name="Wang Y."/>
            <person name="Carvalho R."/>
            <person name="Voegtly L."/>
            <person name="Shi R."/>
            <person name="Duckworth R."/>
            <person name="Johnson A."/>
            <person name="Loviza R."/>
            <person name="Walstead R."/>
            <person name="Shah Z."/>
            <person name="Kiflezghi M."/>
            <person name="Wade K."/>
            <person name="Ball S.L."/>
            <person name="Bradley K.W."/>
            <person name="Asai D.J."/>
            <person name="Bowman C.A."/>
            <person name="Russell D.A."/>
            <person name="Pope W.H."/>
            <person name="Jacobs-Sera D."/>
            <person name="Hendrix R.W."/>
            <person name="Hatfull G.F."/>
        </authorList>
    </citation>
    <scope>NUCLEOTIDE SEQUENCE [LARGE SCALE GENOMIC DNA]</scope>
    <source>
        <strain evidence="3 4">DSM 27648</strain>
    </source>
</reference>
<dbReference type="PROSITE" id="PS51257">
    <property type="entry name" value="PROKAR_LIPOPROTEIN"/>
    <property type="match status" value="1"/>
</dbReference>
<dbReference type="InterPro" id="IPR013108">
    <property type="entry name" value="Amidohydro_3"/>
</dbReference>
<dbReference type="CDD" id="cd01300">
    <property type="entry name" value="YtcJ_like"/>
    <property type="match status" value="1"/>
</dbReference>
<feature type="chain" id="PRO_5005467352" evidence="1">
    <location>
        <begin position="22"/>
        <end position="583"/>
    </location>
</feature>
<dbReference type="SUPFAM" id="SSF51338">
    <property type="entry name" value="Composite domain of metallo-dependent hydrolases"/>
    <property type="match status" value="1"/>
</dbReference>
<dbReference type="InterPro" id="IPR032466">
    <property type="entry name" value="Metal_Hydrolase"/>
</dbReference>
<dbReference type="RefSeq" id="WP_146654720.1">
    <property type="nucleotide sequence ID" value="NZ_CP012333.1"/>
</dbReference>
<evidence type="ECO:0000256" key="1">
    <source>
        <dbReference type="SAM" id="SignalP"/>
    </source>
</evidence>
<evidence type="ECO:0000313" key="3">
    <source>
        <dbReference type="EMBL" id="AKV04055.1"/>
    </source>
</evidence>
<dbReference type="PANTHER" id="PTHR22642:SF2">
    <property type="entry name" value="PROTEIN LONG AFTER FAR-RED 3"/>
    <property type="match status" value="1"/>
</dbReference>
<keyword evidence="4" id="KW-1185">Reference proteome</keyword>
<dbReference type="InterPro" id="IPR033932">
    <property type="entry name" value="YtcJ-like"/>
</dbReference>
<name>A0A0K1QF44_9BACT</name>
<dbReference type="KEGG" id="llu:AKJ09_10718"/>
<evidence type="ECO:0000313" key="4">
    <source>
        <dbReference type="Proteomes" id="UP000064967"/>
    </source>
</evidence>
<dbReference type="STRING" id="1391654.AKJ09_10718"/>
<dbReference type="Proteomes" id="UP000064967">
    <property type="component" value="Chromosome"/>
</dbReference>
<dbReference type="AlphaFoldDB" id="A0A0K1QF44"/>
<protein>
    <submittedName>
        <fullName evidence="3">Putative metal-dependent hydrolase with the TIM-barrel fold protein</fullName>
    </submittedName>
</protein>
<dbReference type="OrthoDB" id="5485695at2"/>
<gene>
    <name evidence="3" type="ORF">AKJ09_10718</name>
</gene>
<dbReference type="InterPro" id="IPR011059">
    <property type="entry name" value="Metal-dep_hydrolase_composite"/>
</dbReference>
<dbReference type="Pfam" id="PF07969">
    <property type="entry name" value="Amidohydro_3"/>
    <property type="match status" value="1"/>
</dbReference>
<feature type="signal peptide" evidence="1">
    <location>
        <begin position="1"/>
        <end position="21"/>
    </location>
</feature>
<organism evidence="3 4">
    <name type="scientific">Labilithrix luteola</name>
    <dbReference type="NCBI Taxonomy" id="1391654"/>
    <lineage>
        <taxon>Bacteria</taxon>
        <taxon>Pseudomonadati</taxon>
        <taxon>Myxococcota</taxon>
        <taxon>Polyangia</taxon>
        <taxon>Polyangiales</taxon>
        <taxon>Labilitrichaceae</taxon>
        <taxon>Labilithrix</taxon>
    </lineage>
</organism>
<dbReference type="SUPFAM" id="SSF51556">
    <property type="entry name" value="Metallo-dependent hydrolases"/>
    <property type="match status" value="1"/>
</dbReference>
<dbReference type="PATRIC" id="fig|1391654.3.peg.10858"/>
<dbReference type="EMBL" id="CP012333">
    <property type="protein sequence ID" value="AKV04055.1"/>
    <property type="molecule type" value="Genomic_DNA"/>
</dbReference>
<keyword evidence="3" id="KW-0378">Hydrolase</keyword>
<dbReference type="Gene3D" id="3.10.310.70">
    <property type="match status" value="1"/>
</dbReference>
<dbReference type="PANTHER" id="PTHR22642">
    <property type="entry name" value="IMIDAZOLONEPROPIONASE"/>
    <property type="match status" value="1"/>
</dbReference>
<accession>A0A0K1QF44</accession>
<dbReference type="GO" id="GO:0016810">
    <property type="term" value="F:hydrolase activity, acting on carbon-nitrogen (but not peptide) bonds"/>
    <property type="evidence" value="ECO:0007669"/>
    <property type="project" value="InterPro"/>
</dbReference>